<sequence length="31" mass="3408">DTTASAQRDAARSNRTYTTLRDLTQTPPTPT</sequence>
<proteinExistence type="predicted"/>
<evidence type="ECO:0000313" key="2">
    <source>
        <dbReference type="EMBL" id="MBB5996250.1"/>
    </source>
</evidence>
<comment type="caution">
    <text evidence="2">The sequence shown here is derived from an EMBL/GenBank/DDBJ whole genome shotgun (WGS) entry which is preliminary data.</text>
</comment>
<keyword evidence="3" id="KW-1185">Reference proteome</keyword>
<evidence type="ECO:0000256" key="1">
    <source>
        <dbReference type="SAM" id="MobiDB-lite"/>
    </source>
</evidence>
<protein>
    <submittedName>
        <fullName evidence="2">Uncharacterized protein</fullName>
    </submittedName>
</protein>
<gene>
    <name evidence="2" type="ORF">HNR25_000001</name>
</gene>
<feature type="non-terminal residue" evidence="2">
    <location>
        <position position="1"/>
    </location>
</feature>
<name>A0A841E6S3_9ACTN</name>
<organism evidence="2 3">
    <name type="scientific">Streptomonospora salina</name>
    <dbReference type="NCBI Taxonomy" id="104205"/>
    <lineage>
        <taxon>Bacteria</taxon>
        <taxon>Bacillati</taxon>
        <taxon>Actinomycetota</taxon>
        <taxon>Actinomycetes</taxon>
        <taxon>Streptosporangiales</taxon>
        <taxon>Nocardiopsidaceae</taxon>
        <taxon>Streptomonospora</taxon>
    </lineage>
</organism>
<feature type="region of interest" description="Disordered" evidence="1">
    <location>
        <begin position="1"/>
        <end position="31"/>
    </location>
</feature>
<dbReference type="Proteomes" id="UP000578077">
    <property type="component" value="Unassembled WGS sequence"/>
</dbReference>
<dbReference type="AlphaFoldDB" id="A0A841E6S3"/>
<accession>A0A841E6S3</accession>
<dbReference type="EMBL" id="JACHLY010000001">
    <property type="protein sequence ID" value="MBB5996250.1"/>
    <property type="molecule type" value="Genomic_DNA"/>
</dbReference>
<reference evidence="2 3" key="1">
    <citation type="submission" date="2020-08" db="EMBL/GenBank/DDBJ databases">
        <title>Sequencing the genomes of 1000 actinobacteria strains.</title>
        <authorList>
            <person name="Klenk H.-P."/>
        </authorList>
    </citation>
    <scope>NUCLEOTIDE SEQUENCE [LARGE SCALE GENOMIC DNA]</scope>
    <source>
        <strain evidence="2 3">DSM 44593</strain>
    </source>
</reference>
<evidence type="ECO:0000313" key="3">
    <source>
        <dbReference type="Proteomes" id="UP000578077"/>
    </source>
</evidence>
<feature type="compositionally biased region" description="Polar residues" evidence="1">
    <location>
        <begin position="13"/>
        <end position="31"/>
    </location>
</feature>